<evidence type="ECO:0000313" key="2">
    <source>
        <dbReference type="Proteomes" id="UP000010074"/>
    </source>
</evidence>
<protein>
    <submittedName>
        <fullName evidence="1">Uncharacterized protein</fullName>
    </submittedName>
</protein>
<sequence>MGQRKFAGELGQCQREGGFVGARTASPAALGLAKFASKSPR</sequence>
<gene>
    <name evidence="1" type="ORF">Bdt_1400</name>
</gene>
<dbReference type="PATRIC" id="fig|1069642.3.peg.1381"/>
<name>K7YTY7_BDEBC</name>
<dbReference type="AlphaFoldDB" id="K7YTY7"/>
<organism evidence="1 2">
    <name type="scientific">Bdellovibrio bacteriovorus str. Tiberius</name>
    <dbReference type="NCBI Taxonomy" id="1069642"/>
    <lineage>
        <taxon>Bacteria</taxon>
        <taxon>Pseudomonadati</taxon>
        <taxon>Bdellovibrionota</taxon>
        <taxon>Bdellovibrionia</taxon>
        <taxon>Bdellovibrionales</taxon>
        <taxon>Pseudobdellovibrionaceae</taxon>
        <taxon>Bdellovibrio</taxon>
    </lineage>
</organism>
<dbReference type="Proteomes" id="UP000010074">
    <property type="component" value="Chromosome"/>
</dbReference>
<dbReference type="HOGENOM" id="CLU_3266309_0_0_7"/>
<proteinExistence type="predicted"/>
<dbReference type="KEGG" id="bbat:Bdt_1400"/>
<accession>K7YTY7</accession>
<reference evidence="1 2" key="1">
    <citation type="journal article" date="2012" name="BMC Genomics">
        <title>Genome analysis of a simultaneously predatory and prey-independent, novel Bdellovibrio bacteriovorus from the River Tiber, supports in silico predictions of both ancient and recent lateral gene transfer from diverse bacteria.</title>
        <authorList>
            <person name="Hobley L."/>
            <person name="Lerner T.R."/>
            <person name="Williams L.E."/>
            <person name="Lambert C."/>
            <person name="Till R."/>
            <person name="Milner D.S."/>
            <person name="Basford S.M."/>
            <person name="Capeness M.J."/>
            <person name="Fenton A.K."/>
            <person name="Atterbury R.J."/>
            <person name="Harris M.A."/>
            <person name="Sockett R.E."/>
        </authorList>
    </citation>
    <scope>NUCLEOTIDE SEQUENCE [LARGE SCALE GENOMIC DNA]</scope>
    <source>
        <strain evidence="1 2">Tiberius</strain>
    </source>
</reference>
<dbReference type="EMBL" id="CP002930">
    <property type="protein sequence ID" value="AFY01098.1"/>
    <property type="molecule type" value="Genomic_DNA"/>
</dbReference>
<evidence type="ECO:0000313" key="1">
    <source>
        <dbReference type="EMBL" id="AFY01098.1"/>
    </source>
</evidence>